<comment type="caution">
    <text evidence="1">The sequence shown here is derived from an EMBL/GenBank/DDBJ whole genome shotgun (WGS) entry which is preliminary data.</text>
</comment>
<organism evidence="1 2">
    <name type="scientific">Saccharopolyspora elongata</name>
    <dbReference type="NCBI Taxonomy" id="2530387"/>
    <lineage>
        <taxon>Bacteria</taxon>
        <taxon>Bacillati</taxon>
        <taxon>Actinomycetota</taxon>
        <taxon>Actinomycetes</taxon>
        <taxon>Pseudonocardiales</taxon>
        <taxon>Pseudonocardiaceae</taxon>
        <taxon>Saccharopolyspora</taxon>
    </lineage>
</organism>
<evidence type="ECO:0000313" key="1">
    <source>
        <dbReference type="EMBL" id="TDD34820.1"/>
    </source>
</evidence>
<reference evidence="1 2" key="1">
    <citation type="submission" date="2019-03" db="EMBL/GenBank/DDBJ databases">
        <title>Draft genome sequences of novel Actinobacteria.</title>
        <authorList>
            <person name="Sahin N."/>
            <person name="Ay H."/>
            <person name="Saygin H."/>
        </authorList>
    </citation>
    <scope>NUCLEOTIDE SEQUENCE [LARGE SCALE GENOMIC DNA]</scope>
    <source>
        <strain evidence="1 2">7K502</strain>
    </source>
</reference>
<sequence>MTRYRIRLVVPGSNVTPSLDLVAPVEQESGLPAVAAAGAYSLLGDLRLAPELPGAGSLLAAATPLPSQL</sequence>
<name>A0A4R4XU92_9PSEU</name>
<dbReference type="EMBL" id="SMKW01000136">
    <property type="protein sequence ID" value="TDD34820.1"/>
    <property type="molecule type" value="Genomic_DNA"/>
</dbReference>
<proteinExistence type="predicted"/>
<gene>
    <name evidence="1" type="ORF">E1288_43975</name>
</gene>
<evidence type="ECO:0000313" key="2">
    <source>
        <dbReference type="Proteomes" id="UP000294947"/>
    </source>
</evidence>
<dbReference type="AlphaFoldDB" id="A0A4R4XU92"/>
<protein>
    <submittedName>
        <fullName evidence="1">Uncharacterized protein</fullName>
    </submittedName>
</protein>
<accession>A0A4R4XU92</accession>
<keyword evidence="2" id="KW-1185">Reference proteome</keyword>
<dbReference type="Proteomes" id="UP000294947">
    <property type="component" value="Unassembled WGS sequence"/>
</dbReference>
<dbReference type="RefSeq" id="WP_132494979.1">
    <property type="nucleotide sequence ID" value="NZ_SMKW01000136.1"/>
</dbReference>